<evidence type="ECO:0000313" key="1">
    <source>
        <dbReference type="EMBL" id="SDT59835.1"/>
    </source>
</evidence>
<protein>
    <submittedName>
        <fullName evidence="1">Uncharacterized protein</fullName>
    </submittedName>
</protein>
<gene>
    <name evidence="1" type="ORF">SAMN05444158_7381</name>
</gene>
<accession>A0A1H2BNG6</accession>
<proteinExistence type="predicted"/>
<organism evidence="1 2">
    <name type="scientific">Bradyrhizobium canariense</name>
    <dbReference type="NCBI Taxonomy" id="255045"/>
    <lineage>
        <taxon>Bacteria</taxon>
        <taxon>Pseudomonadati</taxon>
        <taxon>Pseudomonadota</taxon>
        <taxon>Alphaproteobacteria</taxon>
        <taxon>Hyphomicrobiales</taxon>
        <taxon>Nitrobacteraceae</taxon>
        <taxon>Bradyrhizobium</taxon>
    </lineage>
</organism>
<keyword evidence="2" id="KW-1185">Reference proteome</keyword>
<dbReference type="EMBL" id="LT629750">
    <property type="protein sequence ID" value="SDT59835.1"/>
    <property type="molecule type" value="Genomic_DNA"/>
</dbReference>
<reference evidence="2" key="1">
    <citation type="submission" date="2016-10" db="EMBL/GenBank/DDBJ databases">
        <authorList>
            <person name="Varghese N."/>
            <person name="Submissions S."/>
        </authorList>
    </citation>
    <scope>NUCLEOTIDE SEQUENCE [LARGE SCALE GENOMIC DNA]</scope>
    <source>
        <strain evidence="2">GAS369</strain>
    </source>
</reference>
<dbReference type="RefSeq" id="WP_146690813.1">
    <property type="nucleotide sequence ID" value="NZ_LT629750.1"/>
</dbReference>
<sequence length="127" mass="14401">MLASEQDRRNDLKNHLKNDLYGWIDTAAPELLRASRELVERGEASRVSDEAVAQILTAAIRLYVAKSDGEERTFPPIAGTRDSEMTPTELLSAVSEMLRALHLGPMELALWYRRRPDKDSYFPGRQS</sequence>
<name>A0A1H2BNG6_9BRAD</name>
<evidence type="ECO:0000313" key="2">
    <source>
        <dbReference type="Proteomes" id="UP000243904"/>
    </source>
</evidence>
<dbReference type="AlphaFoldDB" id="A0A1H2BNG6"/>
<dbReference type="Proteomes" id="UP000243904">
    <property type="component" value="Chromosome I"/>
</dbReference>